<dbReference type="EMBL" id="LJCO01000069">
    <property type="protein sequence ID" value="KPV42788.1"/>
    <property type="molecule type" value="Genomic_DNA"/>
</dbReference>
<name>A0A0P9CID5_9BACL</name>
<keyword evidence="5" id="KW-1185">Reference proteome</keyword>
<dbReference type="GO" id="GO:0016836">
    <property type="term" value="F:hydro-lyase activity"/>
    <property type="evidence" value="ECO:0007669"/>
    <property type="project" value="UniProtKB-ARBA"/>
</dbReference>
<dbReference type="PANTHER" id="PTHR11941:SF54">
    <property type="entry name" value="ENOYL-COA HYDRATASE, MITOCHONDRIAL"/>
    <property type="match status" value="1"/>
</dbReference>
<dbReference type="RefSeq" id="WP_054970111.1">
    <property type="nucleotide sequence ID" value="NZ_LJCO01000069.1"/>
</dbReference>
<dbReference type="InterPro" id="IPR018376">
    <property type="entry name" value="Enoyl-CoA_hyd/isom_CS"/>
</dbReference>
<organism evidence="4 5">
    <name type="scientific">Alicyclobacillus ferrooxydans</name>
    <dbReference type="NCBI Taxonomy" id="471514"/>
    <lineage>
        <taxon>Bacteria</taxon>
        <taxon>Bacillati</taxon>
        <taxon>Bacillota</taxon>
        <taxon>Bacilli</taxon>
        <taxon>Bacillales</taxon>
        <taxon>Alicyclobacillaceae</taxon>
        <taxon>Alicyclobacillus</taxon>
    </lineage>
</organism>
<dbReference type="InterPro" id="IPR001753">
    <property type="entry name" value="Enoyl-CoA_hydra/iso"/>
</dbReference>
<dbReference type="STRING" id="471514.AN477_15720"/>
<evidence type="ECO:0000256" key="1">
    <source>
        <dbReference type="ARBA" id="ARBA00005254"/>
    </source>
</evidence>
<dbReference type="AlphaFoldDB" id="A0A0P9CID5"/>
<dbReference type="OrthoDB" id="9775794at2"/>
<reference evidence="4 5" key="1">
    <citation type="submission" date="2015-09" db="EMBL/GenBank/DDBJ databases">
        <title>Draft genome sequence of Alicyclobacillus ferrooxydans DSM 22381.</title>
        <authorList>
            <person name="Hemp J."/>
        </authorList>
    </citation>
    <scope>NUCLEOTIDE SEQUENCE [LARGE SCALE GENOMIC DNA]</scope>
    <source>
        <strain evidence="4 5">TC-34</strain>
    </source>
</reference>
<dbReference type="GO" id="GO:0006635">
    <property type="term" value="P:fatty acid beta-oxidation"/>
    <property type="evidence" value="ECO:0007669"/>
    <property type="project" value="TreeGrafter"/>
</dbReference>
<comment type="similarity">
    <text evidence="1 3">Belongs to the enoyl-CoA hydratase/isomerase family.</text>
</comment>
<protein>
    <recommendedName>
        <fullName evidence="6">Crotonase</fullName>
    </recommendedName>
</protein>
<sequence>MANRELVDLQVENHIATLTLKREKQLNALSQQLLTDLNDALGEIEQRMEQQDEIRVVLLTGAGRAFAAGADIAQMKDLSAPVAEAFARLGQQVFSRLEQLAAPTIALVHGYALGGGMELAMACDIRIAAEGTKFGQPEVTLGVIPGFGGSQRLPRIVGQGNALHLLLTGDSIDAAEAYRIGLVTQVVPLDELTTAGHKIAARLLELGPTALAGVKRAVYEGAELSLEAGLVYEAARFGMCFAGDEQREGMTAFVERRKPQFAISAKPDGQQQ</sequence>
<dbReference type="CDD" id="cd06558">
    <property type="entry name" value="crotonase-like"/>
    <property type="match status" value="1"/>
</dbReference>
<evidence type="ECO:0008006" key="6">
    <source>
        <dbReference type="Google" id="ProtNLM"/>
    </source>
</evidence>
<evidence type="ECO:0000313" key="4">
    <source>
        <dbReference type="EMBL" id="KPV42788.1"/>
    </source>
</evidence>
<evidence type="ECO:0000256" key="2">
    <source>
        <dbReference type="ARBA" id="ARBA00023239"/>
    </source>
</evidence>
<dbReference type="FunFam" id="1.10.12.10:FF:000001">
    <property type="entry name" value="Probable enoyl-CoA hydratase, mitochondrial"/>
    <property type="match status" value="1"/>
</dbReference>
<proteinExistence type="inferred from homology"/>
<keyword evidence="2" id="KW-0456">Lyase</keyword>
<gene>
    <name evidence="4" type="ORF">AN477_15720</name>
</gene>
<dbReference type="FunFam" id="3.90.226.10:FF:000009">
    <property type="entry name" value="Carnitinyl-CoA dehydratase"/>
    <property type="match status" value="1"/>
</dbReference>
<dbReference type="PANTHER" id="PTHR11941">
    <property type="entry name" value="ENOYL-COA HYDRATASE-RELATED"/>
    <property type="match status" value="1"/>
</dbReference>
<evidence type="ECO:0000313" key="5">
    <source>
        <dbReference type="Proteomes" id="UP000050482"/>
    </source>
</evidence>
<dbReference type="Pfam" id="PF00378">
    <property type="entry name" value="ECH_1"/>
    <property type="match status" value="1"/>
</dbReference>
<dbReference type="InterPro" id="IPR029045">
    <property type="entry name" value="ClpP/crotonase-like_dom_sf"/>
</dbReference>
<comment type="caution">
    <text evidence="4">The sequence shown here is derived from an EMBL/GenBank/DDBJ whole genome shotgun (WGS) entry which is preliminary data.</text>
</comment>
<accession>A0A0P9CID5</accession>
<dbReference type="SUPFAM" id="SSF52096">
    <property type="entry name" value="ClpP/crotonase"/>
    <property type="match status" value="1"/>
</dbReference>
<evidence type="ECO:0000256" key="3">
    <source>
        <dbReference type="RuleBase" id="RU003707"/>
    </source>
</evidence>
<dbReference type="PATRIC" id="fig|471514.4.peg.4828"/>
<dbReference type="PROSITE" id="PS00166">
    <property type="entry name" value="ENOYL_COA_HYDRATASE"/>
    <property type="match status" value="1"/>
</dbReference>
<dbReference type="Gene3D" id="3.90.226.10">
    <property type="entry name" value="2-enoyl-CoA Hydratase, Chain A, domain 1"/>
    <property type="match status" value="1"/>
</dbReference>
<dbReference type="Proteomes" id="UP000050482">
    <property type="component" value="Unassembled WGS sequence"/>
</dbReference>